<dbReference type="CDD" id="cd12148">
    <property type="entry name" value="fungal_TF_MHR"/>
    <property type="match status" value="1"/>
</dbReference>
<evidence type="ECO:0000256" key="2">
    <source>
        <dbReference type="ARBA" id="ARBA00023015"/>
    </source>
</evidence>
<evidence type="ECO:0000313" key="9">
    <source>
        <dbReference type="Proteomes" id="UP001303889"/>
    </source>
</evidence>
<evidence type="ECO:0000313" key="8">
    <source>
        <dbReference type="EMBL" id="KAK3906352.1"/>
    </source>
</evidence>
<keyword evidence="9" id="KW-1185">Reference proteome</keyword>
<keyword evidence="5" id="KW-0539">Nucleus</keyword>
<dbReference type="GO" id="GO:0000976">
    <property type="term" value="F:transcription cis-regulatory region binding"/>
    <property type="evidence" value="ECO:0007669"/>
    <property type="project" value="TreeGrafter"/>
</dbReference>
<feature type="region of interest" description="Disordered" evidence="6">
    <location>
        <begin position="613"/>
        <end position="644"/>
    </location>
</feature>
<feature type="region of interest" description="Disordered" evidence="6">
    <location>
        <begin position="51"/>
        <end position="157"/>
    </location>
</feature>
<organism evidence="8 9">
    <name type="scientific">Staphylotrichum tortipilum</name>
    <dbReference type="NCBI Taxonomy" id="2831512"/>
    <lineage>
        <taxon>Eukaryota</taxon>
        <taxon>Fungi</taxon>
        <taxon>Dikarya</taxon>
        <taxon>Ascomycota</taxon>
        <taxon>Pezizomycotina</taxon>
        <taxon>Sordariomycetes</taxon>
        <taxon>Sordariomycetidae</taxon>
        <taxon>Sordariales</taxon>
        <taxon>Chaetomiaceae</taxon>
        <taxon>Staphylotrichum</taxon>
    </lineage>
</organism>
<feature type="compositionally biased region" description="Basic and acidic residues" evidence="6">
    <location>
        <begin position="69"/>
        <end position="92"/>
    </location>
</feature>
<evidence type="ECO:0000259" key="7">
    <source>
        <dbReference type="PROSITE" id="PS00463"/>
    </source>
</evidence>
<dbReference type="EMBL" id="MU855329">
    <property type="protein sequence ID" value="KAK3906352.1"/>
    <property type="molecule type" value="Genomic_DNA"/>
</dbReference>
<protein>
    <submittedName>
        <fullName evidence="8">Protein priB</fullName>
    </submittedName>
</protein>
<feature type="region of interest" description="Disordered" evidence="6">
    <location>
        <begin position="169"/>
        <end position="242"/>
    </location>
</feature>
<evidence type="ECO:0000256" key="6">
    <source>
        <dbReference type="SAM" id="MobiDB-lite"/>
    </source>
</evidence>
<dbReference type="GO" id="GO:0005634">
    <property type="term" value="C:nucleus"/>
    <property type="evidence" value="ECO:0007669"/>
    <property type="project" value="UniProtKB-SubCell"/>
</dbReference>
<dbReference type="GO" id="GO:0000981">
    <property type="term" value="F:DNA-binding transcription factor activity, RNA polymerase II-specific"/>
    <property type="evidence" value="ECO:0007669"/>
    <property type="project" value="InterPro"/>
</dbReference>
<accession>A0AAN6MSN8</accession>
<name>A0AAN6MSN8_9PEZI</name>
<gene>
    <name evidence="8" type="ORF">C8A05DRAFT_29794</name>
</gene>
<dbReference type="AlphaFoldDB" id="A0AAN6MSN8"/>
<feature type="domain" description="Zn(2)-C6 fungal-type" evidence="7">
    <location>
        <begin position="24"/>
        <end position="55"/>
    </location>
</feature>
<reference evidence="8" key="1">
    <citation type="journal article" date="2023" name="Mol. Phylogenet. Evol.">
        <title>Genome-scale phylogeny and comparative genomics of the fungal order Sordariales.</title>
        <authorList>
            <person name="Hensen N."/>
            <person name="Bonometti L."/>
            <person name="Westerberg I."/>
            <person name="Brannstrom I.O."/>
            <person name="Guillou S."/>
            <person name="Cros-Aarteil S."/>
            <person name="Calhoun S."/>
            <person name="Haridas S."/>
            <person name="Kuo A."/>
            <person name="Mondo S."/>
            <person name="Pangilinan J."/>
            <person name="Riley R."/>
            <person name="LaButti K."/>
            <person name="Andreopoulos B."/>
            <person name="Lipzen A."/>
            <person name="Chen C."/>
            <person name="Yan M."/>
            <person name="Daum C."/>
            <person name="Ng V."/>
            <person name="Clum A."/>
            <person name="Steindorff A."/>
            <person name="Ohm R.A."/>
            <person name="Martin F."/>
            <person name="Silar P."/>
            <person name="Natvig D.O."/>
            <person name="Lalanne C."/>
            <person name="Gautier V."/>
            <person name="Ament-Velasquez S.L."/>
            <person name="Kruys A."/>
            <person name="Hutchinson M.I."/>
            <person name="Powell A.J."/>
            <person name="Barry K."/>
            <person name="Miller A.N."/>
            <person name="Grigoriev I.V."/>
            <person name="Debuchy R."/>
            <person name="Gladieux P."/>
            <person name="Hiltunen Thoren M."/>
            <person name="Johannesson H."/>
        </authorList>
    </citation>
    <scope>NUCLEOTIDE SEQUENCE</scope>
    <source>
        <strain evidence="8">CBS 103.79</strain>
    </source>
</reference>
<dbReference type="PANTHER" id="PTHR31845">
    <property type="entry name" value="FINGER DOMAIN PROTEIN, PUTATIVE-RELATED"/>
    <property type="match status" value="1"/>
</dbReference>
<comment type="subcellular location">
    <subcellularLocation>
        <location evidence="1">Nucleus</location>
    </subcellularLocation>
</comment>
<evidence type="ECO:0000256" key="3">
    <source>
        <dbReference type="ARBA" id="ARBA00023125"/>
    </source>
</evidence>
<evidence type="ECO:0000256" key="5">
    <source>
        <dbReference type="ARBA" id="ARBA00023242"/>
    </source>
</evidence>
<dbReference type="InterPro" id="IPR001138">
    <property type="entry name" value="Zn2Cys6_DnaBD"/>
</dbReference>
<sequence>MEAAAGVAGAGGGMEKVVLKGPRACSTCARAKSRCIAGPARQEKCERCYRLRKPCSSQTPAPPRKRKEPKPTRVSEIERRLEDLTARIESVHRLGPAAPSPPDSDHYPPAAPLPQAASHAPTYPITIAPDDGLPPQNRNKTRVPLPTFGQDAWESPFGHLFPERSIFEGPTEHHHAPASSATRPAGEDSSPSLLPLPGSRAASQTMATAGSAAASPAYQFPSFQDPPQQQQQPQAGGSVPWPHGDEADTLLDVYRKHLGHLFPFTVVPPHLSAAQLQAQRPLLWKAVMMEACLFDGPRQVALGTELLREISEAAFMKPQKNLDLLQGLQMLIAWYHYNLNNFQMVNLLFLARSITTSLGSAESRGSPDEVGYDSESLEQMRAFAGTYYLVTITFTTNKRPDALMNTSYLTTCCRALHGQMEYPTDELVVHLVRAQQLSQSISQGFARRKAIPNENQIPQGNFIQGLRERIRTFAAALPSHIRANPSLAGHLQVAEILVYENSMDDFFNSSFTSGKDGSVAGIATPPIGEDHAACVEMLCEGARVVHAFMTSRFAHDIGEYPRFIRLASFDLTYVFLTMLKLVTLQAPGWDLARVRQELRFDEFMSQLIEHMQNTAQRRKKKSNTTNTGGASSTHESIGQKDEAEDPYTKLARKARIVKDRLLLSPVDSAYATHQVARVCDPAPMTLHDATQDLMQDLGMSGGGSLWPDRPAGAGADAAGGAGSEWDLFFVGEAVDWAAVFSSYDMGEPGWGL</sequence>
<dbReference type="InterPro" id="IPR036864">
    <property type="entry name" value="Zn2-C6_fun-type_DNA-bd_sf"/>
</dbReference>
<reference evidence="8" key="2">
    <citation type="submission" date="2023-05" db="EMBL/GenBank/DDBJ databases">
        <authorList>
            <consortium name="Lawrence Berkeley National Laboratory"/>
            <person name="Steindorff A."/>
            <person name="Hensen N."/>
            <person name="Bonometti L."/>
            <person name="Westerberg I."/>
            <person name="Brannstrom I.O."/>
            <person name="Guillou S."/>
            <person name="Cros-Aarteil S."/>
            <person name="Calhoun S."/>
            <person name="Haridas S."/>
            <person name="Kuo A."/>
            <person name="Mondo S."/>
            <person name="Pangilinan J."/>
            <person name="Riley R."/>
            <person name="Labutti K."/>
            <person name="Andreopoulos B."/>
            <person name="Lipzen A."/>
            <person name="Chen C."/>
            <person name="Yanf M."/>
            <person name="Daum C."/>
            <person name="Ng V."/>
            <person name="Clum A."/>
            <person name="Ohm R."/>
            <person name="Martin F."/>
            <person name="Silar P."/>
            <person name="Natvig D."/>
            <person name="Lalanne C."/>
            <person name="Gautier V."/>
            <person name="Ament-Velasquez S.L."/>
            <person name="Kruys A."/>
            <person name="Hutchinson M.I."/>
            <person name="Powell A.J."/>
            <person name="Barry K."/>
            <person name="Miller A.N."/>
            <person name="Grigoriev I.V."/>
            <person name="Debuchy R."/>
            <person name="Gladieux P."/>
            <person name="Thoren M.H."/>
            <person name="Johannesson H."/>
        </authorList>
    </citation>
    <scope>NUCLEOTIDE SEQUENCE</scope>
    <source>
        <strain evidence="8">CBS 103.79</strain>
    </source>
</reference>
<feature type="compositionally biased region" description="Low complexity" evidence="6">
    <location>
        <begin position="623"/>
        <end position="633"/>
    </location>
</feature>
<comment type="caution">
    <text evidence="8">The sequence shown here is derived from an EMBL/GenBank/DDBJ whole genome shotgun (WGS) entry which is preliminary data.</text>
</comment>
<keyword evidence="3" id="KW-0238">DNA-binding</keyword>
<dbReference type="PANTHER" id="PTHR31845:SF10">
    <property type="entry name" value="ZN(II)2CYS6 TRANSCRIPTION FACTOR (EUROFUNG)"/>
    <property type="match status" value="1"/>
</dbReference>
<evidence type="ECO:0000256" key="4">
    <source>
        <dbReference type="ARBA" id="ARBA00023163"/>
    </source>
</evidence>
<feature type="compositionally biased region" description="Low complexity" evidence="6">
    <location>
        <begin position="189"/>
        <end position="234"/>
    </location>
</feature>
<dbReference type="GO" id="GO:0008270">
    <property type="term" value="F:zinc ion binding"/>
    <property type="evidence" value="ECO:0007669"/>
    <property type="project" value="InterPro"/>
</dbReference>
<dbReference type="Proteomes" id="UP001303889">
    <property type="component" value="Unassembled WGS sequence"/>
</dbReference>
<keyword evidence="2" id="KW-0805">Transcription regulation</keyword>
<proteinExistence type="predicted"/>
<dbReference type="Gene3D" id="4.10.240.10">
    <property type="entry name" value="Zn(2)-C6 fungal-type DNA-binding domain"/>
    <property type="match status" value="1"/>
</dbReference>
<evidence type="ECO:0000256" key="1">
    <source>
        <dbReference type="ARBA" id="ARBA00004123"/>
    </source>
</evidence>
<keyword evidence="4" id="KW-0804">Transcription</keyword>
<dbReference type="PROSITE" id="PS00463">
    <property type="entry name" value="ZN2_CY6_FUNGAL_1"/>
    <property type="match status" value="1"/>
</dbReference>
<dbReference type="InterPro" id="IPR051089">
    <property type="entry name" value="prtT"/>
</dbReference>
<dbReference type="SUPFAM" id="SSF57701">
    <property type="entry name" value="Zn2/Cys6 DNA-binding domain"/>
    <property type="match status" value="1"/>
</dbReference>